<keyword evidence="3" id="KW-1133">Transmembrane helix</keyword>
<dbReference type="InterPro" id="IPR051337">
    <property type="entry name" value="OPA_Antiporter"/>
</dbReference>
<comment type="subcellular location">
    <subcellularLocation>
        <location evidence="1">Endomembrane system</location>
        <topology evidence="1">Multi-pass membrane protein</topology>
    </subcellularLocation>
</comment>
<dbReference type="PANTHER" id="PTHR43826">
    <property type="entry name" value="GLUCOSE-6-PHOSPHATE EXCHANGER SLC37A4"/>
    <property type="match status" value="1"/>
</dbReference>
<dbReference type="Proteomes" id="UP001164746">
    <property type="component" value="Chromosome 4"/>
</dbReference>
<evidence type="ECO:0000313" key="6">
    <source>
        <dbReference type="EMBL" id="WAR02734.1"/>
    </source>
</evidence>
<reference evidence="6" key="1">
    <citation type="submission" date="2022-11" db="EMBL/GenBank/DDBJ databases">
        <title>Centuries of genome instability and evolution in soft-shell clam transmissible cancer (bioRxiv).</title>
        <authorList>
            <person name="Hart S.F.M."/>
            <person name="Yonemitsu M.A."/>
            <person name="Giersch R.M."/>
            <person name="Beal B.F."/>
            <person name="Arriagada G."/>
            <person name="Davis B.W."/>
            <person name="Ostrander E.A."/>
            <person name="Goff S.P."/>
            <person name="Metzger M.J."/>
        </authorList>
    </citation>
    <scope>NUCLEOTIDE SEQUENCE</scope>
    <source>
        <strain evidence="6">MELC-2E11</strain>
        <tissue evidence="6">Siphon/mantle</tissue>
    </source>
</reference>
<keyword evidence="2" id="KW-0812">Transmembrane</keyword>
<gene>
    <name evidence="6" type="ORF">MAR_009292</name>
</gene>
<name>A0ABY7E2S7_MYAAR</name>
<organism evidence="6 7">
    <name type="scientific">Mya arenaria</name>
    <name type="common">Soft-shell clam</name>
    <dbReference type="NCBI Taxonomy" id="6604"/>
    <lineage>
        <taxon>Eukaryota</taxon>
        <taxon>Metazoa</taxon>
        <taxon>Spiralia</taxon>
        <taxon>Lophotrochozoa</taxon>
        <taxon>Mollusca</taxon>
        <taxon>Bivalvia</taxon>
        <taxon>Autobranchia</taxon>
        <taxon>Heteroconchia</taxon>
        <taxon>Euheterodonta</taxon>
        <taxon>Imparidentia</taxon>
        <taxon>Neoheterodontei</taxon>
        <taxon>Myida</taxon>
        <taxon>Myoidea</taxon>
        <taxon>Myidae</taxon>
        <taxon>Mya</taxon>
    </lineage>
</organism>
<dbReference type="Gene3D" id="1.20.1250.20">
    <property type="entry name" value="MFS general substrate transporter like domains"/>
    <property type="match status" value="2"/>
</dbReference>
<evidence type="ECO:0000256" key="1">
    <source>
        <dbReference type="ARBA" id="ARBA00004127"/>
    </source>
</evidence>
<evidence type="ECO:0000256" key="4">
    <source>
        <dbReference type="ARBA" id="ARBA00023136"/>
    </source>
</evidence>
<keyword evidence="4" id="KW-0472">Membrane</keyword>
<protein>
    <submittedName>
        <fullName evidence="6">UHPT-like protein</fullName>
    </submittedName>
</protein>
<keyword evidence="7" id="KW-1185">Reference proteome</keyword>
<dbReference type="InterPro" id="IPR036259">
    <property type="entry name" value="MFS_trans_sf"/>
</dbReference>
<evidence type="ECO:0000256" key="3">
    <source>
        <dbReference type="ARBA" id="ARBA00022989"/>
    </source>
</evidence>
<sequence>MSSTCVTSSSCTTHQYGVAVPTTCMRKAVTAPGRASRSRGRGRLYVSYMLNVYCKRSVTFALPEIAKTEGIDKDELGIILSSQLLAYTVGKFASGILLDFVRPRILLSISLIAVGVTWFREDQFGTAWSMLSTSMNLAGFVGPLITAFISTYSGWRSSLTLPDFPTVISRWDLFKLPGYLGVCTTYFIISLLQFGTIQWQPVHLVNELGHNIIVVVRSAKPSRSPTCDSLRSSTGGREAANLEDCGRLMEERRQNSSEIEHKP</sequence>
<dbReference type="EMBL" id="CP111015">
    <property type="protein sequence ID" value="WAR02734.1"/>
    <property type="molecule type" value="Genomic_DNA"/>
</dbReference>
<accession>A0ABY7E2S7</accession>
<proteinExistence type="predicted"/>
<feature type="compositionally biased region" description="Polar residues" evidence="5">
    <location>
        <begin position="226"/>
        <end position="235"/>
    </location>
</feature>
<feature type="region of interest" description="Disordered" evidence="5">
    <location>
        <begin position="226"/>
        <end position="263"/>
    </location>
</feature>
<dbReference type="SUPFAM" id="SSF103473">
    <property type="entry name" value="MFS general substrate transporter"/>
    <property type="match status" value="1"/>
</dbReference>
<dbReference type="PANTHER" id="PTHR43826:SF3">
    <property type="entry name" value="GLUCOSE-6-PHOSPHATE EXCHANGER SLC37A4"/>
    <property type="match status" value="1"/>
</dbReference>
<feature type="compositionally biased region" description="Basic and acidic residues" evidence="5">
    <location>
        <begin position="244"/>
        <end position="263"/>
    </location>
</feature>
<evidence type="ECO:0000256" key="5">
    <source>
        <dbReference type="SAM" id="MobiDB-lite"/>
    </source>
</evidence>
<evidence type="ECO:0000256" key="2">
    <source>
        <dbReference type="ARBA" id="ARBA00022692"/>
    </source>
</evidence>
<evidence type="ECO:0000313" key="7">
    <source>
        <dbReference type="Proteomes" id="UP001164746"/>
    </source>
</evidence>